<dbReference type="SUPFAM" id="SSF56672">
    <property type="entry name" value="DNA/RNA polymerases"/>
    <property type="match status" value="1"/>
</dbReference>
<dbReference type="GO" id="GO:0003964">
    <property type="term" value="F:RNA-directed DNA polymerase activity"/>
    <property type="evidence" value="ECO:0007669"/>
    <property type="project" value="UniProtKB-KW"/>
</dbReference>
<name>A0A1U7VZ28_NICSY</name>
<dbReference type="Proteomes" id="UP000189701">
    <property type="component" value="Unplaced"/>
</dbReference>
<dbReference type="GO" id="GO:0016787">
    <property type="term" value="F:hydrolase activity"/>
    <property type="evidence" value="ECO:0007669"/>
    <property type="project" value="UniProtKB-KW"/>
</dbReference>
<protein>
    <submittedName>
        <fullName evidence="9">Uncharacterized protein LOC104218461</fullName>
    </submittedName>
</protein>
<evidence type="ECO:0000259" key="7">
    <source>
        <dbReference type="PROSITE" id="PS50994"/>
    </source>
</evidence>
<sequence length="484" mass="55758">MGIGRARPTSMLLQLADKTVKRPSKTDDKMLTIEDPLTACLMNLNEVNGEDLAEWVLAIEGRGVAFEELKKRLVTTPIIVAPDWEQPFELMCGASDYVVGAVFGQRKDKVMHPIYYAIRTWSGTQLNYTVTKKEMLPVVFAFENFRSYLIGSKVIVYTDHASIRYLVDKKKSKPRLIRWVLLLQEFDLEIRDRKGTENQVTDHLSCLEGAENATESEDILETFPDEQLLATSVEDVPWYADIANYLACDYMSKWVEDAAFPTNDSRVVVGFLKKNIFTRFGISRAIISDGGMHFCNRVFEKLLAKYDVHHKVATSYHSQMSRQVEVSNRTDWAIKLDNALWAYRTAFRTPIGMSPYKLVFGKACHLSMELEHRACWALKQLNMNPDEARENRLTKLHELEELRYHAFESTRLYKERMKRLHDKHIVDKNFKPGDKVLLYNSRLRLFPSKLKSRWSGPFRVTEVFPSGAVEITSEDGTNTFKVNG</sequence>
<gene>
    <name evidence="9" type="primary">LOC104218461</name>
</gene>
<dbReference type="CDD" id="cd09274">
    <property type="entry name" value="RNase_HI_RT_Ty3"/>
    <property type="match status" value="1"/>
</dbReference>
<dbReference type="PROSITE" id="PS50994">
    <property type="entry name" value="INTEGRASE"/>
    <property type="match status" value="1"/>
</dbReference>
<proteinExistence type="predicted"/>
<keyword evidence="2" id="KW-0548">Nucleotidyltransferase</keyword>
<dbReference type="Pfam" id="PF00665">
    <property type="entry name" value="rve"/>
    <property type="match status" value="1"/>
</dbReference>
<dbReference type="PANTHER" id="PTHR37984">
    <property type="entry name" value="PROTEIN CBG26694"/>
    <property type="match status" value="1"/>
</dbReference>
<dbReference type="Pfam" id="PF17917">
    <property type="entry name" value="RT_RNaseH"/>
    <property type="match status" value="1"/>
</dbReference>
<evidence type="ECO:0000256" key="6">
    <source>
        <dbReference type="ARBA" id="ARBA00022918"/>
    </source>
</evidence>
<reference evidence="8" key="1">
    <citation type="journal article" date="2013" name="Genome Biol.">
        <title>Reference genomes and transcriptomes of Nicotiana sylvestris and Nicotiana tomentosiformis.</title>
        <authorList>
            <person name="Sierro N."/>
            <person name="Battey J.N."/>
            <person name="Ouadi S."/>
            <person name="Bovet L."/>
            <person name="Goepfert S."/>
            <person name="Bakaher N."/>
            <person name="Peitsch M.C."/>
            <person name="Ivanov N.V."/>
        </authorList>
    </citation>
    <scope>NUCLEOTIDE SEQUENCE [LARGE SCALE GENOMIC DNA]</scope>
</reference>
<dbReference type="STRING" id="4096.A0A1U7VZ28"/>
<evidence type="ECO:0000256" key="5">
    <source>
        <dbReference type="ARBA" id="ARBA00022801"/>
    </source>
</evidence>
<keyword evidence="6" id="KW-0695">RNA-directed DNA polymerase</keyword>
<dbReference type="InterPro" id="IPR041373">
    <property type="entry name" value="RT_RNaseH"/>
</dbReference>
<dbReference type="GO" id="GO:0003676">
    <property type="term" value="F:nucleic acid binding"/>
    <property type="evidence" value="ECO:0007669"/>
    <property type="project" value="InterPro"/>
</dbReference>
<feature type="domain" description="Integrase catalytic" evidence="7">
    <location>
        <begin position="220"/>
        <end position="330"/>
    </location>
</feature>
<reference evidence="9" key="2">
    <citation type="submission" date="2025-08" db="UniProtKB">
        <authorList>
            <consortium name="RefSeq"/>
        </authorList>
    </citation>
    <scope>IDENTIFICATION</scope>
    <source>
        <tissue evidence="9">Leaf</tissue>
    </source>
</reference>
<evidence type="ECO:0000256" key="2">
    <source>
        <dbReference type="ARBA" id="ARBA00022695"/>
    </source>
</evidence>
<evidence type="ECO:0000256" key="4">
    <source>
        <dbReference type="ARBA" id="ARBA00022759"/>
    </source>
</evidence>
<keyword evidence="5" id="KW-0378">Hydrolase</keyword>
<dbReference type="SUPFAM" id="SSF53098">
    <property type="entry name" value="Ribonuclease H-like"/>
    <property type="match status" value="1"/>
</dbReference>
<evidence type="ECO:0000313" key="9">
    <source>
        <dbReference type="RefSeq" id="XP_009767260.1"/>
    </source>
</evidence>
<evidence type="ECO:0000256" key="1">
    <source>
        <dbReference type="ARBA" id="ARBA00022679"/>
    </source>
</evidence>
<dbReference type="InterPro" id="IPR043502">
    <property type="entry name" value="DNA/RNA_pol_sf"/>
</dbReference>
<accession>A0A1U7VZ28</accession>
<dbReference type="InterPro" id="IPR050951">
    <property type="entry name" value="Retrovirus_Pol_polyprotein"/>
</dbReference>
<keyword evidence="1" id="KW-0808">Transferase</keyword>
<evidence type="ECO:0000313" key="8">
    <source>
        <dbReference type="Proteomes" id="UP000189701"/>
    </source>
</evidence>
<keyword evidence="8" id="KW-1185">Reference proteome</keyword>
<dbReference type="AlphaFoldDB" id="A0A1U7VZ28"/>
<dbReference type="Gene3D" id="3.30.420.10">
    <property type="entry name" value="Ribonuclease H-like superfamily/Ribonuclease H"/>
    <property type="match status" value="1"/>
</dbReference>
<dbReference type="GO" id="GO:0004519">
    <property type="term" value="F:endonuclease activity"/>
    <property type="evidence" value="ECO:0007669"/>
    <property type="project" value="UniProtKB-KW"/>
</dbReference>
<dbReference type="InterPro" id="IPR036397">
    <property type="entry name" value="RNaseH_sf"/>
</dbReference>
<organism evidence="8 9">
    <name type="scientific">Nicotiana sylvestris</name>
    <name type="common">Wood tobacco</name>
    <name type="synonym">South American tobacco</name>
    <dbReference type="NCBI Taxonomy" id="4096"/>
    <lineage>
        <taxon>Eukaryota</taxon>
        <taxon>Viridiplantae</taxon>
        <taxon>Streptophyta</taxon>
        <taxon>Embryophyta</taxon>
        <taxon>Tracheophyta</taxon>
        <taxon>Spermatophyta</taxon>
        <taxon>Magnoliopsida</taxon>
        <taxon>eudicotyledons</taxon>
        <taxon>Gunneridae</taxon>
        <taxon>Pentapetalae</taxon>
        <taxon>asterids</taxon>
        <taxon>lamiids</taxon>
        <taxon>Solanales</taxon>
        <taxon>Solanaceae</taxon>
        <taxon>Nicotianoideae</taxon>
        <taxon>Nicotianeae</taxon>
        <taxon>Nicotiana</taxon>
    </lineage>
</organism>
<keyword evidence="3" id="KW-0540">Nuclease</keyword>
<dbReference type="GO" id="GO:0015074">
    <property type="term" value="P:DNA integration"/>
    <property type="evidence" value="ECO:0007669"/>
    <property type="project" value="InterPro"/>
</dbReference>
<dbReference type="RefSeq" id="XP_009767260.1">
    <property type="nucleotide sequence ID" value="XM_009768958.1"/>
</dbReference>
<dbReference type="eggNOG" id="KOG0017">
    <property type="taxonomic scope" value="Eukaryota"/>
</dbReference>
<evidence type="ECO:0000256" key="3">
    <source>
        <dbReference type="ARBA" id="ARBA00022722"/>
    </source>
</evidence>
<dbReference type="Gene3D" id="3.10.20.370">
    <property type="match status" value="1"/>
</dbReference>
<dbReference type="InterPro" id="IPR012337">
    <property type="entry name" value="RNaseH-like_sf"/>
</dbReference>
<dbReference type="PANTHER" id="PTHR37984:SF5">
    <property type="entry name" value="PROTEIN NYNRIN-LIKE"/>
    <property type="match status" value="1"/>
</dbReference>
<keyword evidence="4" id="KW-0255">Endonuclease</keyword>
<dbReference type="InterPro" id="IPR001584">
    <property type="entry name" value="Integrase_cat-core"/>
</dbReference>